<keyword evidence="2" id="KW-1185">Reference proteome</keyword>
<protein>
    <submittedName>
        <fullName evidence="1">Uncharacterized protein</fullName>
    </submittedName>
</protein>
<dbReference type="EMBL" id="VFYP01000001">
    <property type="protein sequence ID" value="TPP11844.1"/>
    <property type="molecule type" value="Genomic_DNA"/>
</dbReference>
<dbReference type="Proteomes" id="UP000316429">
    <property type="component" value="Unassembled WGS sequence"/>
</dbReference>
<accession>A0A504U9G7</accession>
<proteinExistence type="predicted"/>
<evidence type="ECO:0000313" key="1">
    <source>
        <dbReference type="EMBL" id="TPP11844.1"/>
    </source>
</evidence>
<sequence length="68" mass="7449">MLRLILLSHAAMGMRGIPYRFVGKCEAKKAKGGQNVTVNQQFGTAPISEHKKAAEKVYEISRSPEATC</sequence>
<dbReference type="OrthoDB" id="8391078at2"/>
<name>A0A504U9G7_9HYPH</name>
<dbReference type="RefSeq" id="WP_140828752.1">
    <property type="nucleotide sequence ID" value="NZ_VFYP01000001.1"/>
</dbReference>
<evidence type="ECO:0000313" key="2">
    <source>
        <dbReference type="Proteomes" id="UP000316429"/>
    </source>
</evidence>
<comment type="caution">
    <text evidence="1">The sequence shown here is derived from an EMBL/GenBank/DDBJ whole genome shotgun (WGS) entry which is preliminary data.</text>
</comment>
<organism evidence="1 2">
    <name type="scientific">Rhizobium glycinendophyticum</name>
    <dbReference type="NCBI Taxonomy" id="2589807"/>
    <lineage>
        <taxon>Bacteria</taxon>
        <taxon>Pseudomonadati</taxon>
        <taxon>Pseudomonadota</taxon>
        <taxon>Alphaproteobacteria</taxon>
        <taxon>Hyphomicrobiales</taxon>
        <taxon>Rhizobiaceae</taxon>
        <taxon>Rhizobium/Agrobacterium group</taxon>
        <taxon>Rhizobium</taxon>
    </lineage>
</organism>
<dbReference type="AlphaFoldDB" id="A0A504U9G7"/>
<gene>
    <name evidence="1" type="ORF">FJQ55_13920</name>
</gene>
<reference evidence="1 2" key="1">
    <citation type="submission" date="2019-06" db="EMBL/GenBank/DDBJ databases">
        <title>Rhizobium sp. CL12 isolated from roots of soybean.</title>
        <authorList>
            <person name="Wang C."/>
        </authorList>
    </citation>
    <scope>NUCLEOTIDE SEQUENCE [LARGE SCALE GENOMIC DNA]</scope>
    <source>
        <strain evidence="1 2">CL12</strain>
    </source>
</reference>